<evidence type="ECO:0000256" key="7">
    <source>
        <dbReference type="ARBA" id="ARBA00023136"/>
    </source>
</evidence>
<evidence type="ECO:0000256" key="3">
    <source>
        <dbReference type="ARBA" id="ARBA00022475"/>
    </source>
</evidence>
<evidence type="ECO:0000313" key="11">
    <source>
        <dbReference type="EMBL" id="RJG51260.1"/>
    </source>
</evidence>
<sequence length="183" mass="20315">MAKQLLAFHHLINRCSDAFGRVLGWSLLLLMLVMVVVVALRYVFDFGSIALQESTIYLHAMVFMLGAGYTLKDNEHVRVDVFYRNFSPRKQAWVDLFGGVFLLLPVCIFLLISCWQYVMTSWQLLEGSPEAGGLPLVFVLKTALLLFPGLLMVQGLSQIALCLLTLLGVQTENTSTTAQGGQA</sequence>
<keyword evidence="3" id="KW-1003">Cell membrane</keyword>
<comment type="function">
    <text evidence="9">Part of the tripartite ATP-independent periplasmic (TRAP) transport system.</text>
</comment>
<dbReference type="PANTHER" id="PTHR35011:SF4">
    <property type="entry name" value="SLL1102 PROTEIN"/>
    <property type="match status" value="1"/>
</dbReference>
<feature type="domain" description="Tripartite ATP-independent periplasmic transporters DctQ component" evidence="10">
    <location>
        <begin position="30"/>
        <end position="161"/>
    </location>
</feature>
<dbReference type="OrthoDB" id="9795655at2"/>
<dbReference type="GO" id="GO:0005886">
    <property type="term" value="C:plasma membrane"/>
    <property type="evidence" value="ECO:0007669"/>
    <property type="project" value="UniProtKB-SubCell"/>
</dbReference>
<keyword evidence="5 9" id="KW-0812">Transmembrane</keyword>
<evidence type="ECO:0000256" key="9">
    <source>
        <dbReference type="RuleBase" id="RU369079"/>
    </source>
</evidence>
<feature type="transmembrane region" description="Helical" evidence="9">
    <location>
        <begin position="92"/>
        <end position="118"/>
    </location>
</feature>
<feature type="transmembrane region" description="Helical" evidence="9">
    <location>
        <begin position="56"/>
        <end position="71"/>
    </location>
</feature>
<comment type="subcellular location">
    <subcellularLocation>
        <location evidence="1 9">Cell inner membrane</location>
        <topology evidence="1 9">Multi-pass membrane protein</topology>
    </subcellularLocation>
</comment>
<evidence type="ECO:0000256" key="4">
    <source>
        <dbReference type="ARBA" id="ARBA00022519"/>
    </source>
</evidence>
<keyword evidence="12" id="KW-1185">Reference proteome</keyword>
<comment type="subunit">
    <text evidence="9">The complex comprises the extracytoplasmic solute receptor protein and the two transmembrane proteins.</text>
</comment>
<comment type="similarity">
    <text evidence="8 9">Belongs to the TRAP transporter small permease family.</text>
</comment>
<feature type="transmembrane region" description="Helical" evidence="9">
    <location>
        <begin position="138"/>
        <end position="167"/>
    </location>
</feature>
<dbReference type="InterPro" id="IPR007387">
    <property type="entry name" value="TRAP_DctQ"/>
</dbReference>
<evidence type="ECO:0000256" key="6">
    <source>
        <dbReference type="ARBA" id="ARBA00022989"/>
    </source>
</evidence>
<name>A0A418YKB0_9GAMM</name>
<accession>A0A418YKB0</accession>
<keyword evidence="7 9" id="KW-0472">Membrane</keyword>
<reference evidence="11 12" key="1">
    <citation type="submission" date="2018-09" db="EMBL/GenBank/DDBJ databases">
        <authorList>
            <person name="Wang F."/>
        </authorList>
    </citation>
    <scope>NUCLEOTIDE SEQUENCE [LARGE SCALE GENOMIC DNA]</scope>
    <source>
        <strain evidence="11 12">PLHSC7-2</strain>
    </source>
</reference>
<dbReference type="Pfam" id="PF04290">
    <property type="entry name" value="DctQ"/>
    <property type="match status" value="1"/>
</dbReference>
<keyword evidence="6 9" id="KW-1133">Transmembrane helix</keyword>
<dbReference type="GO" id="GO:0022857">
    <property type="term" value="F:transmembrane transporter activity"/>
    <property type="evidence" value="ECO:0007669"/>
    <property type="project" value="UniProtKB-UniRule"/>
</dbReference>
<dbReference type="RefSeq" id="WP_119908807.1">
    <property type="nucleotide sequence ID" value="NZ_QZCH01000001.1"/>
</dbReference>
<evidence type="ECO:0000259" key="10">
    <source>
        <dbReference type="Pfam" id="PF04290"/>
    </source>
</evidence>
<reference evidence="11 12" key="2">
    <citation type="submission" date="2019-01" db="EMBL/GenBank/DDBJ databases">
        <title>Motilimonas pumilus sp. nov., isolated from the gut of sea cucumber (Apostichopus japonicus).</title>
        <authorList>
            <person name="Wang F.-Q."/>
            <person name="Ren L.-H."/>
            <person name="Lin Y.-W."/>
            <person name="Sun G.-H."/>
            <person name="Du Z.-J."/>
            <person name="Zhao J.-X."/>
            <person name="Liu X.-J."/>
            <person name="Liu L.-J."/>
        </authorList>
    </citation>
    <scope>NUCLEOTIDE SEQUENCE [LARGE SCALE GENOMIC DNA]</scope>
    <source>
        <strain evidence="11 12">PLHSC7-2</strain>
    </source>
</reference>
<evidence type="ECO:0000256" key="1">
    <source>
        <dbReference type="ARBA" id="ARBA00004429"/>
    </source>
</evidence>
<keyword evidence="2 9" id="KW-0813">Transport</keyword>
<organism evidence="11 12">
    <name type="scientific">Motilimonas pumila</name>
    <dbReference type="NCBI Taxonomy" id="2303987"/>
    <lineage>
        <taxon>Bacteria</taxon>
        <taxon>Pseudomonadati</taxon>
        <taxon>Pseudomonadota</taxon>
        <taxon>Gammaproteobacteria</taxon>
        <taxon>Alteromonadales</taxon>
        <taxon>Alteromonadales genera incertae sedis</taxon>
        <taxon>Motilimonas</taxon>
    </lineage>
</organism>
<proteinExistence type="inferred from homology"/>
<evidence type="ECO:0000256" key="2">
    <source>
        <dbReference type="ARBA" id="ARBA00022448"/>
    </source>
</evidence>
<dbReference type="PANTHER" id="PTHR35011">
    <property type="entry name" value="2,3-DIKETO-L-GULONATE TRAP TRANSPORTER SMALL PERMEASE PROTEIN YIAM"/>
    <property type="match status" value="1"/>
</dbReference>
<feature type="transmembrane region" description="Helical" evidence="9">
    <location>
        <begin position="22"/>
        <end position="44"/>
    </location>
</feature>
<evidence type="ECO:0000256" key="8">
    <source>
        <dbReference type="ARBA" id="ARBA00038436"/>
    </source>
</evidence>
<dbReference type="Proteomes" id="UP000283255">
    <property type="component" value="Unassembled WGS sequence"/>
</dbReference>
<keyword evidence="4 9" id="KW-0997">Cell inner membrane</keyword>
<gene>
    <name evidence="11" type="ORF">D1Z90_00555</name>
</gene>
<dbReference type="AlphaFoldDB" id="A0A418YKB0"/>
<dbReference type="InterPro" id="IPR055348">
    <property type="entry name" value="DctQ"/>
</dbReference>
<comment type="caution">
    <text evidence="11">The sequence shown here is derived from an EMBL/GenBank/DDBJ whole genome shotgun (WGS) entry which is preliminary data.</text>
</comment>
<protein>
    <recommendedName>
        <fullName evidence="9">TRAP transporter small permease protein</fullName>
    </recommendedName>
</protein>
<evidence type="ECO:0000256" key="5">
    <source>
        <dbReference type="ARBA" id="ARBA00022692"/>
    </source>
</evidence>
<evidence type="ECO:0000313" key="12">
    <source>
        <dbReference type="Proteomes" id="UP000283255"/>
    </source>
</evidence>
<dbReference type="EMBL" id="QZCH01000001">
    <property type="protein sequence ID" value="RJG51260.1"/>
    <property type="molecule type" value="Genomic_DNA"/>
</dbReference>